<dbReference type="SUPFAM" id="SSF52058">
    <property type="entry name" value="L domain-like"/>
    <property type="match status" value="1"/>
</dbReference>
<dbReference type="GO" id="GO:0005524">
    <property type="term" value="F:ATP binding"/>
    <property type="evidence" value="ECO:0007669"/>
    <property type="project" value="UniProtKB-UniRule"/>
</dbReference>
<dbReference type="Gene3D" id="1.10.510.10">
    <property type="entry name" value="Transferase(Phosphotransferase) domain 1"/>
    <property type="match status" value="1"/>
</dbReference>
<evidence type="ECO:0000256" key="17">
    <source>
        <dbReference type="PROSITE-ProRule" id="PRU10141"/>
    </source>
</evidence>
<keyword evidence="10 17" id="KW-0547">Nucleotide-binding</keyword>
<evidence type="ECO:0000256" key="5">
    <source>
        <dbReference type="ARBA" id="ARBA00022614"/>
    </source>
</evidence>
<dbReference type="Pfam" id="PF00583">
    <property type="entry name" value="Acetyltransf_1"/>
    <property type="match status" value="1"/>
</dbReference>
<evidence type="ECO:0000256" key="6">
    <source>
        <dbReference type="ARBA" id="ARBA00022679"/>
    </source>
</evidence>
<dbReference type="Pfam" id="PF08263">
    <property type="entry name" value="LRRNT_2"/>
    <property type="match status" value="1"/>
</dbReference>
<keyword evidence="9" id="KW-0677">Repeat</keyword>
<dbReference type="GO" id="GO:0016020">
    <property type="term" value="C:membrane"/>
    <property type="evidence" value="ECO:0007669"/>
    <property type="project" value="UniProtKB-SubCell"/>
</dbReference>
<evidence type="ECO:0000313" key="22">
    <source>
        <dbReference type="Proteomes" id="UP000298416"/>
    </source>
</evidence>
<organism evidence="21">
    <name type="scientific">Salvia splendens</name>
    <name type="common">Scarlet sage</name>
    <dbReference type="NCBI Taxonomy" id="180675"/>
    <lineage>
        <taxon>Eukaryota</taxon>
        <taxon>Viridiplantae</taxon>
        <taxon>Streptophyta</taxon>
        <taxon>Embryophyta</taxon>
        <taxon>Tracheophyta</taxon>
        <taxon>Spermatophyta</taxon>
        <taxon>Magnoliopsida</taxon>
        <taxon>eudicotyledons</taxon>
        <taxon>Gunneridae</taxon>
        <taxon>Pentapetalae</taxon>
        <taxon>asterids</taxon>
        <taxon>lamiids</taxon>
        <taxon>Lamiales</taxon>
        <taxon>Lamiaceae</taxon>
        <taxon>Nepetoideae</taxon>
        <taxon>Mentheae</taxon>
        <taxon>Salviinae</taxon>
        <taxon>Salvia</taxon>
        <taxon>Salvia subgen. Calosphace</taxon>
        <taxon>core Calosphace</taxon>
    </lineage>
</organism>
<comment type="similarity">
    <text evidence="2">Belongs to the protein kinase superfamily. Ser/Thr protein kinase family.</text>
</comment>
<dbReference type="PANTHER" id="PTHR45974">
    <property type="entry name" value="RECEPTOR-LIKE PROTEIN 55"/>
    <property type="match status" value="1"/>
</dbReference>
<dbReference type="EC" id="2.7.11.1" evidence="3"/>
<dbReference type="AlphaFoldDB" id="A0A8X9A6J9"/>
<dbReference type="SUPFAM" id="SSF56112">
    <property type="entry name" value="Protein kinase-like (PK-like)"/>
    <property type="match status" value="1"/>
</dbReference>
<evidence type="ECO:0000256" key="16">
    <source>
        <dbReference type="ARBA" id="ARBA00023315"/>
    </source>
</evidence>
<keyword evidence="8" id="KW-0732">Signal</keyword>
<keyword evidence="7 18" id="KW-0812">Transmembrane</keyword>
<dbReference type="CDD" id="cd04301">
    <property type="entry name" value="NAT_SF"/>
    <property type="match status" value="1"/>
</dbReference>
<keyword evidence="16" id="KW-0012">Acyltransferase</keyword>
<dbReference type="InterPro" id="IPR032675">
    <property type="entry name" value="LRR_dom_sf"/>
</dbReference>
<dbReference type="InterPro" id="IPR017441">
    <property type="entry name" value="Protein_kinase_ATP_BS"/>
</dbReference>
<evidence type="ECO:0000256" key="14">
    <source>
        <dbReference type="ARBA" id="ARBA00023136"/>
    </source>
</evidence>
<dbReference type="PROSITE" id="PS50011">
    <property type="entry name" value="PROTEIN_KINASE_DOM"/>
    <property type="match status" value="1"/>
</dbReference>
<dbReference type="InterPro" id="IPR008271">
    <property type="entry name" value="Ser/Thr_kinase_AS"/>
</dbReference>
<comment type="subcellular location">
    <subcellularLocation>
        <location evidence="1">Membrane</location>
        <topology evidence="1">Single-pass membrane protein</topology>
    </subcellularLocation>
</comment>
<reference evidence="21" key="1">
    <citation type="submission" date="2018-01" db="EMBL/GenBank/DDBJ databases">
        <authorList>
            <person name="Mao J.F."/>
        </authorList>
    </citation>
    <scope>NUCLEOTIDE SEQUENCE</scope>
    <source>
        <strain evidence="21">Huo1</strain>
        <tissue evidence="21">Leaf</tissue>
    </source>
</reference>
<dbReference type="FunFam" id="3.40.630.30:FF:000059">
    <property type="entry name" value="Putative acetyltransferase NSI"/>
    <property type="match status" value="1"/>
</dbReference>
<dbReference type="GO" id="GO:0005737">
    <property type="term" value="C:cytoplasm"/>
    <property type="evidence" value="ECO:0007669"/>
    <property type="project" value="UniProtKB-ARBA"/>
</dbReference>
<evidence type="ECO:0000256" key="15">
    <source>
        <dbReference type="ARBA" id="ARBA00023180"/>
    </source>
</evidence>
<dbReference type="PANTHER" id="PTHR45974:SF23">
    <property type="entry name" value="PROTEIN KINASE DOMAIN-CONTAINING PROTEIN"/>
    <property type="match status" value="1"/>
</dbReference>
<evidence type="ECO:0000256" key="4">
    <source>
        <dbReference type="ARBA" id="ARBA00022527"/>
    </source>
</evidence>
<dbReference type="Pfam" id="PF00069">
    <property type="entry name" value="Pkinase"/>
    <property type="match status" value="1"/>
</dbReference>
<sequence>MPAQGLVVLPNSASDLNLYPRIVSFGCRCQCHPPFPPLNFPLSTEPPVTTEEEEEPLPEEFVLVESTRPDGTIEQIIFSSGGNVDVYDLQTLCDKVGWPRRPLSKLAAALRNSYMVVTLHSVSKSTGEEGNDQKRLIGMARATSDHAFNATIWDVLVDPSYQGQGLGKALIEKLIRALLQRDIGNISLFADSKVVEFYRNLGFEADPEGIKEKLLLQMGGLRFVLVGLCVALCLCWCAPNVQGQVTDAQEVSALLAVRDRLKDPYKNLNWTRKFDPCAANWTGVICYSNTSDGYLHVEELDFLWNNITGSIPKEIGKITALVHLLLSGNQISGPLPDELGFLPNLNKFQLDLNMISGPIPKSFANLASVQHFHMNNNRFTGQIPPEIGTLPLLKHVLLDNNQLSGYLPPELALMPNLTILQLDNNNFAGTGIPDSYANFTKLVKLSLRNCSLEGTIPDLSSLRRLLYLDLSVNQLTGKIMGNRLAQNITTMQVSSSFCFPFSRFAPFPTLALNNNLLSGSVPSDIWDNALFTSESKLDINFEHNLLSDISGTLNIPPNVTLKLSGNPVCSSANQQNIASFCGGSNGGEDIPDDSLEKPALLSCPPQICPIQGNFEYVPTLPDQCVCAAPFGVGLRLRSPSIYQFPPYLDLFKDFIISGIKLYRYQVHVESISWERGPRLRMFLLFFPDHNKSTVFDASEVQDIATVFAHFTIPGSDVFGPYDLLNFTAKGPYSNFLLPSINNGGGGLSKGALVGIVLGSISCAGVIIACLLLFIQKRRQQSNSKYSVKDKSFPKVSMKVEGVKAFDFEDLEMATNNFRTQIGQGGYGKVYKGTTADGAVVAIKRAQQAKYTAPLNLETRLHIALGASRGILYLHTEADPPIIHRDIKANNILLDSKWTAKVSDFGISRLAPVSDAIGDTAAHISTNVKGTPGYVDPEYFLTHKLTEKSDVYSLGIVFLELVTGMQPIAHGRNIVREVNTACQSGMMFSIIDRTMGPFPEDIVKKFMTLALRCSMDETKDRPPMLEVVRELENISSMLNPSISTSPSPPTSSLYGDRTTSYATMDLLPGTGTDLVSGVIHTINPR</sequence>
<evidence type="ECO:0000259" key="20">
    <source>
        <dbReference type="PROSITE" id="PS51186"/>
    </source>
</evidence>
<dbReference type="Pfam" id="PF00560">
    <property type="entry name" value="LRR_1"/>
    <property type="match status" value="2"/>
</dbReference>
<evidence type="ECO:0000256" key="8">
    <source>
        <dbReference type="ARBA" id="ARBA00022729"/>
    </source>
</evidence>
<dbReference type="InterPro" id="IPR016181">
    <property type="entry name" value="Acyl_CoA_acyltransferase"/>
</dbReference>
<dbReference type="EMBL" id="PNBA02000003">
    <property type="protein sequence ID" value="KAG6430767.1"/>
    <property type="molecule type" value="Genomic_DNA"/>
</dbReference>
<dbReference type="InterPro" id="IPR001611">
    <property type="entry name" value="Leu-rich_rpt"/>
</dbReference>
<keyword evidence="6" id="KW-0808">Transferase</keyword>
<evidence type="ECO:0000256" key="3">
    <source>
        <dbReference type="ARBA" id="ARBA00012513"/>
    </source>
</evidence>
<keyword evidence="14 18" id="KW-0472">Membrane</keyword>
<feature type="binding site" evidence="17">
    <location>
        <position position="843"/>
    </location>
    <ligand>
        <name>ATP</name>
        <dbReference type="ChEBI" id="CHEBI:30616"/>
    </ligand>
</feature>
<dbReference type="InterPro" id="IPR000182">
    <property type="entry name" value="GNAT_dom"/>
</dbReference>
<dbReference type="FunFam" id="3.80.10.10:FF:000041">
    <property type="entry name" value="LRR receptor-like serine/threonine-protein kinase ERECTA"/>
    <property type="match status" value="1"/>
</dbReference>
<evidence type="ECO:0000256" key="1">
    <source>
        <dbReference type="ARBA" id="ARBA00004167"/>
    </source>
</evidence>
<evidence type="ECO:0000259" key="19">
    <source>
        <dbReference type="PROSITE" id="PS50011"/>
    </source>
</evidence>
<accession>A0A8X9A6J9</accession>
<dbReference type="FunFam" id="1.10.510.10:FF:000453">
    <property type="entry name" value="LRR receptor-like serine/threonine-protein kinase HSL2"/>
    <property type="match status" value="1"/>
</dbReference>
<feature type="domain" description="Protein kinase" evidence="19">
    <location>
        <begin position="721"/>
        <end position="1041"/>
    </location>
</feature>
<evidence type="ECO:0000256" key="9">
    <source>
        <dbReference type="ARBA" id="ARBA00022737"/>
    </source>
</evidence>
<proteinExistence type="inferred from homology"/>
<dbReference type="GO" id="GO:0016747">
    <property type="term" value="F:acyltransferase activity, transferring groups other than amino-acyl groups"/>
    <property type="evidence" value="ECO:0007669"/>
    <property type="project" value="InterPro"/>
</dbReference>
<feature type="domain" description="N-acetyltransferase" evidence="20">
    <location>
        <begin position="76"/>
        <end position="217"/>
    </location>
</feature>
<feature type="transmembrane region" description="Helical" evidence="18">
    <location>
        <begin position="751"/>
        <end position="774"/>
    </location>
</feature>
<dbReference type="PROSITE" id="PS51186">
    <property type="entry name" value="GNAT"/>
    <property type="match status" value="1"/>
</dbReference>
<dbReference type="InterPro" id="IPR013210">
    <property type="entry name" value="LRR_N_plant-typ"/>
</dbReference>
<keyword evidence="5" id="KW-0433">Leucine-rich repeat</keyword>
<dbReference type="GO" id="GO:0004674">
    <property type="term" value="F:protein serine/threonine kinase activity"/>
    <property type="evidence" value="ECO:0007669"/>
    <property type="project" value="UniProtKB-KW"/>
</dbReference>
<keyword evidence="12 17" id="KW-0067">ATP-binding</keyword>
<dbReference type="Gene3D" id="3.80.10.10">
    <property type="entry name" value="Ribonuclease Inhibitor"/>
    <property type="match status" value="1"/>
</dbReference>
<evidence type="ECO:0000256" key="12">
    <source>
        <dbReference type="ARBA" id="ARBA00022840"/>
    </source>
</evidence>
<keyword evidence="13 18" id="KW-1133">Transmembrane helix</keyword>
<dbReference type="Proteomes" id="UP000298416">
    <property type="component" value="Unassembled WGS sequence"/>
</dbReference>
<evidence type="ECO:0000256" key="11">
    <source>
        <dbReference type="ARBA" id="ARBA00022777"/>
    </source>
</evidence>
<gene>
    <name evidence="21" type="ORF">SASPL_108840</name>
</gene>
<evidence type="ECO:0000256" key="13">
    <source>
        <dbReference type="ARBA" id="ARBA00022989"/>
    </source>
</evidence>
<dbReference type="SUPFAM" id="SSF55729">
    <property type="entry name" value="Acyl-CoA N-acyltransferases (Nat)"/>
    <property type="match status" value="1"/>
</dbReference>
<evidence type="ECO:0000256" key="10">
    <source>
        <dbReference type="ARBA" id="ARBA00022741"/>
    </source>
</evidence>
<keyword evidence="4" id="KW-0723">Serine/threonine-protein kinase</keyword>
<dbReference type="SMART" id="SM00220">
    <property type="entry name" value="S_TKc"/>
    <property type="match status" value="1"/>
</dbReference>
<keyword evidence="15" id="KW-0325">Glycoprotein</keyword>
<dbReference type="PROSITE" id="PS00107">
    <property type="entry name" value="PROTEIN_KINASE_ATP"/>
    <property type="match status" value="1"/>
</dbReference>
<name>A0A8X9A6J9_SALSN</name>
<dbReference type="InterPro" id="IPR000719">
    <property type="entry name" value="Prot_kinase_dom"/>
</dbReference>
<dbReference type="PROSITE" id="PS00108">
    <property type="entry name" value="PROTEIN_KINASE_ST"/>
    <property type="match status" value="1"/>
</dbReference>
<comment type="caution">
    <text evidence="21">The sequence shown here is derived from an EMBL/GenBank/DDBJ whole genome shotgun (WGS) entry which is preliminary data.</text>
</comment>
<reference evidence="21" key="2">
    <citation type="submission" date="2020-08" db="EMBL/GenBank/DDBJ databases">
        <title>Plant Genome Project.</title>
        <authorList>
            <person name="Zhang R.-G."/>
        </authorList>
    </citation>
    <scope>NUCLEOTIDE SEQUENCE</scope>
    <source>
        <strain evidence="21">Huo1</strain>
        <tissue evidence="21">Leaf</tissue>
    </source>
</reference>
<evidence type="ECO:0000256" key="7">
    <source>
        <dbReference type="ARBA" id="ARBA00022692"/>
    </source>
</evidence>
<dbReference type="Gene3D" id="3.40.630.30">
    <property type="match status" value="1"/>
</dbReference>
<evidence type="ECO:0000313" key="21">
    <source>
        <dbReference type="EMBL" id="KAG6430767.1"/>
    </source>
</evidence>
<dbReference type="InterPro" id="IPR011009">
    <property type="entry name" value="Kinase-like_dom_sf"/>
</dbReference>
<evidence type="ECO:0000256" key="2">
    <source>
        <dbReference type="ARBA" id="ARBA00008684"/>
    </source>
</evidence>
<evidence type="ECO:0000256" key="18">
    <source>
        <dbReference type="SAM" id="Phobius"/>
    </source>
</evidence>
<protein>
    <recommendedName>
        <fullName evidence="3">non-specific serine/threonine protein kinase</fullName>
        <ecNumber evidence="3">2.7.11.1</ecNumber>
    </recommendedName>
</protein>
<keyword evidence="11" id="KW-0418">Kinase</keyword>
<keyword evidence="22" id="KW-1185">Reference proteome</keyword>